<comment type="caution">
    <text evidence="1">The sequence shown here is derived from an EMBL/GenBank/DDBJ whole genome shotgun (WGS) entry which is preliminary data.</text>
</comment>
<proteinExistence type="predicted"/>
<dbReference type="AlphaFoldDB" id="A0A644WUQ7"/>
<dbReference type="EMBL" id="VSSQ01001334">
    <property type="protein sequence ID" value="MPM07427.1"/>
    <property type="molecule type" value="Genomic_DNA"/>
</dbReference>
<evidence type="ECO:0000313" key="1">
    <source>
        <dbReference type="EMBL" id="MPM07427.1"/>
    </source>
</evidence>
<reference evidence="1" key="1">
    <citation type="submission" date="2019-08" db="EMBL/GenBank/DDBJ databases">
        <authorList>
            <person name="Kucharzyk K."/>
            <person name="Murdoch R.W."/>
            <person name="Higgins S."/>
            <person name="Loffler F."/>
        </authorList>
    </citation>
    <scope>NUCLEOTIDE SEQUENCE</scope>
</reference>
<organism evidence="1">
    <name type="scientific">bioreactor metagenome</name>
    <dbReference type="NCBI Taxonomy" id="1076179"/>
    <lineage>
        <taxon>unclassified sequences</taxon>
        <taxon>metagenomes</taxon>
        <taxon>ecological metagenomes</taxon>
    </lineage>
</organism>
<gene>
    <name evidence="1" type="ORF">SDC9_53733</name>
</gene>
<sequence>MLDTITVATMGNTAIGRLPRVTRDGTAGKWYTDTRVTSEFTGTTVTRAATFYSTFYPIIDLNETTTIPDNVTFSLVEGSGLASGMFTINKT</sequence>
<protein>
    <submittedName>
        <fullName evidence="1">Uncharacterized protein</fullName>
    </submittedName>
</protein>
<accession>A0A644WUQ7</accession>
<name>A0A644WUQ7_9ZZZZ</name>